<gene>
    <name evidence="2" type="primary">CYB_0372_1</name>
    <name evidence="2" type="ORF">g.128639</name>
</gene>
<sequence>MSNTIFVFFFLNGLMQEFSSEEQIMPGSPDDMFLKDLNPRLTPCFPKSKSKEYDEMMGYTYGSFGSSTVSSSDICFSSPSGKLSKSSEHCRKHRLARTAQKTCKSEENKWTTAKQMN</sequence>
<dbReference type="PANTHER" id="PTHR35493">
    <property type="entry name" value="STRUCTURAL MAINTENANCE OF CHROMOSOMES PROTEIN"/>
    <property type="match status" value="1"/>
</dbReference>
<accession>A0A1D1Y8T8</accession>
<organism evidence="2">
    <name type="scientific">Anthurium amnicola</name>
    <dbReference type="NCBI Taxonomy" id="1678845"/>
    <lineage>
        <taxon>Eukaryota</taxon>
        <taxon>Viridiplantae</taxon>
        <taxon>Streptophyta</taxon>
        <taxon>Embryophyta</taxon>
        <taxon>Tracheophyta</taxon>
        <taxon>Spermatophyta</taxon>
        <taxon>Magnoliopsida</taxon>
        <taxon>Liliopsida</taxon>
        <taxon>Araceae</taxon>
        <taxon>Pothoideae</taxon>
        <taxon>Potheae</taxon>
        <taxon>Anthurium</taxon>
    </lineage>
</organism>
<feature type="signal peptide" evidence="1">
    <location>
        <begin position="1"/>
        <end position="20"/>
    </location>
</feature>
<dbReference type="EMBL" id="GDJX01016877">
    <property type="protein sequence ID" value="JAT51059.1"/>
    <property type="molecule type" value="Transcribed_RNA"/>
</dbReference>
<name>A0A1D1Y8T8_9ARAE</name>
<evidence type="ECO:0000313" key="2">
    <source>
        <dbReference type="EMBL" id="JAT51059.1"/>
    </source>
</evidence>
<proteinExistence type="predicted"/>
<dbReference type="PANTHER" id="PTHR35493:SF1">
    <property type="entry name" value="STRUCTURAL MAINTENANCE OF CHROMOSOMES PROTEIN"/>
    <property type="match status" value="1"/>
</dbReference>
<keyword evidence="1" id="KW-0732">Signal</keyword>
<reference evidence="2" key="1">
    <citation type="submission" date="2015-07" db="EMBL/GenBank/DDBJ databases">
        <title>Transcriptome Assembly of Anthurium amnicola.</title>
        <authorList>
            <person name="Suzuki J."/>
        </authorList>
    </citation>
    <scope>NUCLEOTIDE SEQUENCE</scope>
</reference>
<evidence type="ECO:0000256" key="1">
    <source>
        <dbReference type="SAM" id="SignalP"/>
    </source>
</evidence>
<protein>
    <submittedName>
        <fullName evidence="2">UPF0182 protein CYB_0372</fullName>
    </submittedName>
</protein>
<feature type="chain" id="PRO_5008900026" evidence="1">
    <location>
        <begin position="21"/>
        <end position="117"/>
    </location>
</feature>
<dbReference type="AlphaFoldDB" id="A0A1D1Y8T8"/>